<gene>
    <name evidence="2" type="ORF">TS85_12640</name>
</gene>
<evidence type="ECO:0000313" key="2">
    <source>
        <dbReference type="EMBL" id="AJP72449.1"/>
    </source>
</evidence>
<evidence type="ECO:0000256" key="1">
    <source>
        <dbReference type="SAM" id="MobiDB-lite"/>
    </source>
</evidence>
<feature type="region of interest" description="Disordered" evidence="1">
    <location>
        <begin position="81"/>
        <end position="100"/>
    </location>
</feature>
<dbReference type="Proteomes" id="UP000032300">
    <property type="component" value="Chromosome"/>
</dbReference>
<dbReference type="KEGG" id="sphi:TS85_12640"/>
<dbReference type="AlphaFoldDB" id="A0A7U4LFS5"/>
<evidence type="ECO:0000313" key="3">
    <source>
        <dbReference type="Proteomes" id="UP000032300"/>
    </source>
</evidence>
<feature type="compositionally biased region" description="Low complexity" evidence="1">
    <location>
        <begin position="86"/>
        <end position="100"/>
    </location>
</feature>
<dbReference type="RefSeq" id="WP_044332600.1">
    <property type="nucleotide sequence ID" value="NZ_CP010836.1"/>
</dbReference>
<sequence length="172" mass="19003">MIGQLSSGDATAIMRAAKWFAGRCGMHEDDLRQETFVRLLAGKRHVRRNFDFAREVGGIIQSIAWEEIKLVRAGRREVRPTPDGISAPALADPSPSPEALAASSRDDAAMLSEIGRLIDGDEQLQLLVEGICDKMRGEELQKLLDVDVKGLDTVRKRLRRRLQGAFPKGLGQ</sequence>
<dbReference type="OrthoDB" id="7553153at2"/>
<reference evidence="2 3" key="1">
    <citation type="journal article" date="2015" name="Int. J. Syst. Evol. Microbiol.">
        <title>Sphingomonas hengshuiensis sp. nov., isolated from lake wetland.</title>
        <authorList>
            <person name="Wei S."/>
            <person name="Wang T."/>
            <person name="Liu H."/>
            <person name="Zhang C."/>
            <person name="Guo J."/>
            <person name="Wang Q."/>
            <person name="Liang K."/>
            <person name="Zhang Z."/>
        </authorList>
    </citation>
    <scope>NUCLEOTIDE SEQUENCE [LARGE SCALE GENOMIC DNA]</scope>
    <source>
        <strain evidence="2 3">WHSC-8</strain>
    </source>
</reference>
<accession>A0A7U4LFS5</accession>
<protein>
    <recommendedName>
        <fullName evidence="4">RNA polymerase subunit sigma-24</fullName>
    </recommendedName>
</protein>
<keyword evidence="3" id="KW-1185">Reference proteome</keyword>
<dbReference type="EMBL" id="CP010836">
    <property type="protein sequence ID" value="AJP72449.1"/>
    <property type="molecule type" value="Genomic_DNA"/>
</dbReference>
<proteinExistence type="predicted"/>
<evidence type="ECO:0008006" key="4">
    <source>
        <dbReference type="Google" id="ProtNLM"/>
    </source>
</evidence>
<name>A0A7U4LFS5_9SPHN</name>
<reference evidence="2 3" key="2">
    <citation type="submission" date="2015-02" db="EMBL/GenBank/DDBJ databases">
        <title>The complete genome of Sphingomonas hengshuiensis sp. WHSC-8 isolated from soil of Hengshui Lake.</title>
        <authorList>
            <person name="Wei S."/>
            <person name="Guo J."/>
            <person name="Su C."/>
            <person name="Wu R."/>
            <person name="Zhang Z."/>
            <person name="Liang K."/>
            <person name="Li H."/>
            <person name="Wang T."/>
            <person name="Liu H."/>
            <person name="Zhang C."/>
            <person name="Li Z."/>
            <person name="Wang Q."/>
            <person name="Meng J."/>
        </authorList>
    </citation>
    <scope>NUCLEOTIDE SEQUENCE [LARGE SCALE GENOMIC DNA]</scope>
    <source>
        <strain evidence="2 3">WHSC-8</strain>
    </source>
</reference>
<organism evidence="2 3">
    <name type="scientific">Sphingomonas hengshuiensis</name>
    <dbReference type="NCBI Taxonomy" id="1609977"/>
    <lineage>
        <taxon>Bacteria</taxon>
        <taxon>Pseudomonadati</taxon>
        <taxon>Pseudomonadota</taxon>
        <taxon>Alphaproteobacteria</taxon>
        <taxon>Sphingomonadales</taxon>
        <taxon>Sphingomonadaceae</taxon>
        <taxon>Sphingomonas</taxon>
    </lineage>
</organism>